<dbReference type="Proteomes" id="UP000186026">
    <property type="component" value="Unassembled WGS sequence"/>
</dbReference>
<reference evidence="2" key="1">
    <citation type="submission" date="2017-01" db="EMBL/GenBank/DDBJ databases">
        <authorList>
            <person name="Varghese N."/>
            <person name="Submissions S."/>
        </authorList>
    </citation>
    <scope>NUCLEOTIDE SEQUENCE [LARGE SCALE GENOMIC DNA]</scope>
    <source>
        <strain evidence="2">DSM 46698</strain>
    </source>
</reference>
<name>A0A1N7MK86_9BACT</name>
<proteinExistence type="predicted"/>
<dbReference type="EMBL" id="FTOP01000006">
    <property type="protein sequence ID" value="SIS86408.1"/>
    <property type="molecule type" value="Genomic_DNA"/>
</dbReference>
<accession>A0A1N7MK86</accession>
<evidence type="ECO:0000313" key="1">
    <source>
        <dbReference type="EMBL" id="SIS86408.1"/>
    </source>
</evidence>
<protein>
    <submittedName>
        <fullName evidence="1">Uncharacterized protein</fullName>
    </submittedName>
</protein>
<dbReference type="RefSeq" id="WP_076500725.1">
    <property type="nucleotide sequence ID" value="NZ_FTOP01000006.1"/>
</dbReference>
<keyword evidence="2" id="KW-1185">Reference proteome</keyword>
<sequence>MRVFQPDYGNSITVDVELATLDKNAALSTARGQMEMTFGVINGNNQQIQQFNQSVEATIENALAAKRKELIEFYG</sequence>
<evidence type="ECO:0000313" key="2">
    <source>
        <dbReference type="Proteomes" id="UP000186026"/>
    </source>
</evidence>
<dbReference type="AlphaFoldDB" id="A0A1N7MK86"/>
<organism evidence="1 2">
    <name type="scientific">Belliella pelovolcani</name>
    <dbReference type="NCBI Taxonomy" id="529505"/>
    <lineage>
        <taxon>Bacteria</taxon>
        <taxon>Pseudomonadati</taxon>
        <taxon>Bacteroidota</taxon>
        <taxon>Cytophagia</taxon>
        <taxon>Cytophagales</taxon>
        <taxon>Cyclobacteriaceae</taxon>
        <taxon>Belliella</taxon>
    </lineage>
</organism>
<gene>
    <name evidence="1" type="ORF">SAMN05421761_106158</name>
</gene>